<dbReference type="AlphaFoldDB" id="A0A6A5KVJ2"/>
<dbReference type="Proteomes" id="UP000800040">
    <property type="component" value="Unassembled WGS sequence"/>
</dbReference>
<sequence length="242" mass="28088">MCPRNPGWTYQAPFRQNQRSTSIRPLPSPRYEPRPPRPPLPSPRHGPKSGGTTSDPNGVKKIFTWQNYVGNHIVICKISKHERPDKSASGQSKTIKRSYGLVYINKHNEDFTKKLFKLDDSEGVEFRGYGKEKPVASNEQEWENWIDAHVLSHCKEISKKNYCTSNVHNRLAAHINARIAKSRAERERLTAERKLDMDNTKRLCLQRNSEEEYGEESAEEYEEKHEEGEVVWYDAGLEFEME</sequence>
<name>A0A6A5KVJ2_9PLEO</name>
<evidence type="ECO:0000313" key="2">
    <source>
        <dbReference type="EMBL" id="KAF1839371.1"/>
    </source>
</evidence>
<accession>A0A6A5KVJ2</accession>
<reference evidence="2" key="1">
    <citation type="submission" date="2020-01" db="EMBL/GenBank/DDBJ databases">
        <authorList>
            <consortium name="DOE Joint Genome Institute"/>
            <person name="Haridas S."/>
            <person name="Albert R."/>
            <person name="Binder M."/>
            <person name="Bloem J."/>
            <person name="Labutti K."/>
            <person name="Salamov A."/>
            <person name="Andreopoulos B."/>
            <person name="Baker S.E."/>
            <person name="Barry K."/>
            <person name="Bills G."/>
            <person name="Bluhm B.H."/>
            <person name="Cannon C."/>
            <person name="Castanera R."/>
            <person name="Culley D.E."/>
            <person name="Daum C."/>
            <person name="Ezra D."/>
            <person name="Gonzalez J.B."/>
            <person name="Henrissat B."/>
            <person name="Kuo A."/>
            <person name="Liang C."/>
            <person name="Lipzen A."/>
            <person name="Lutzoni F."/>
            <person name="Magnuson J."/>
            <person name="Mondo S."/>
            <person name="Nolan M."/>
            <person name="Ohm R."/>
            <person name="Pangilinan J."/>
            <person name="Park H.-J."/>
            <person name="Ramirez L."/>
            <person name="Alfaro M."/>
            <person name="Sun H."/>
            <person name="Tritt A."/>
            <person name="Yoshinaga Y."/>
            <person name="Zwiers L.-H."/>
            <person name="Turgeon B.G."/>
            <person name="Goodwin S.B."/>
            <person name="Spatafora J.W."/>
            <person name="Crous P.W."/>
            <person name="Grigoriev I.V."/>
        </authorList>
    </citation>
    <scope>NUCLEOTIDE SEQUENCE</scope>
    <source>
        <strain evidence="2">P77</strain>
    </source>
</reference>
<feature type="compositionally biased region" description="Polar residues" evidence="1">
    <location>
        <begin position="14"/>
        <end position="23"/>
    </location>
</feature>
<organism evidence="2 3">
    <name type="scientific">Decorospora gaudefroyi</name>
    <dbReference type="NCBI Taxonomy" id="184978"/>
    <lineage>
        <taxon>Eukaryota</taxon>
        <taxon>Fungi</taxon>
        <taxon>Dikarya</taxon>
        <taxon>Ascomycota</taxon>
        <taxon>Pezizomycotina</taxon>
        <taxon>Dothideomycetes</taxon>
        <taxon>Pleosporomycetidae</taxon>
        <taxon>Pleosporales</taxon>
        <taxon>Pleosporineae</taxon>
        <taxon>Pleosporaceae</taxon>
        <taxon>Decorospora</taxon>
    </lineage>
</organism>
<gene>
    <name evidence="2" type="ORF">BDW02DRAFT_575462</name>
</gene>
<feature type="region of interest" description="Disordered" evidence="1">
    <location>
        <begin position="1"/>
        <end position="59"/>
    </location>
</feature>
<proteinExistence type="predicted"/>
<protein>
    <submittedName>
        <fullName evidence="2">Uncharacterized protein</fullName>
    </submittedName>
</protein>
<evidence type="ECO:0000313" key="3">
    <source>
        <dbReference type="Proteomes" id="UP000800040"/>
    </source>
</evidence>
<evidence type="ECO:0000256" key="1">
    <source>
        <dbReference type="SAM" id="MobiDB-lite"/>
    </source>
</evidence>
<dbReference type="EMBL" id="ML975245">
    <property type="protein sequence ID" value="KAF1839371.1"/>
    <property type="molecule type" value="Genomic_DNA"/>
</dbReference>
<feature type="compositionally biased region" description="Pro residues" evidence="1">
    <location>
        <begin position="26"/>
        <end position="44"/>
    </location>
</feature>
<keyword evidence="3" id="KW-1185">Reference proteome</keyword>